<comment type="similarity">
    <text evidence="1">Belongs to the glycosyl hydrolase 63 family.</text>
</comment>
<accession>A0A6N7LGV5</accession>
<evidence type="ECO:0000256" key="1">
    <source>
        <dbReference type="ARBA" id="ARBA00010833"/>
    </source>
</evidence>
<dbReference type="GO" id="GO:0009311">
    <property type="term" value="P:oligosaccharide metabolic process"/>
    <property type="evidence" value="ECO:0007669"/>
    <property type="project" value="InterPro"/>
</dbReference>
<dbReference type="InterPro" id="IPR004888">
    <property type="entry name" value="Glycoside_hydrolase_63"/>
</dbReference>
<keyword evidence="3" id="KW-0326">Glycosidase</keyword>
<dbReference type="InterPro" id="IPR054491">
    <property type="entry name" value="MGH1-like_GH"/>
</dbReference>
<dbReference type="InterPro" id="IPR012341">
    <property type="entry name" value="6hp_glycosidase-like_sf"/>
</dbReference>
<protein>
    <submittedName>
        <fullName evidence="5">Glycoside hydrolase family 37</fullName>
    </submittedName>
</protein>
<feature type="domain" description="Mannosylglycerate hydrolase MGH1-like glycoside hydrolase" evidence="4">
    <location>
        <begin position="246"/>
        <end position="551"/>
    </location>
</feature>
<gene>
    <name evidence="5" type="ORF">GHK62_17265</name>
</gene>
<dbReference type="Proteomes" id="UP000439983">
    <property type="component" value="Unassembled WGS sequence"/>
</dbReference>
<dbReference type="SUPFAM" id="SSF48208">
    <property type="entry name" value="Six-hairpin glycosidases"/>
    <property type="match status" value="1"/>
</dbReference>
<dbReference type="PANTHER" id="PTHR10412">
    <property type="entry name" value="MANNOSYL-OLIGOSACCHARIDE GLUCOSIDASE"/>
    <property type="match status" value="1"/>
</dbReference>
<dbReference type="InterPro" id="IPR008928">
    <property type="entry name" value="6-hairpin_glycosidase_sf"/>
</dbReference>
<organism evidence="5 6">
    <name type="scientific">Sinorhizobium terangae</name>
    <dbReference type="NCBI Taxonomy" id="110322"/>
    <lineage>
        <taxon>Bacteria</taxon>
        <taxon>Pseudomonadati</taxon>
        <taxon>Pseudomonadota</taxon>
        <taxon>Alphaproteobacteria</taxon>
        <taxon>Hyphomicrobiales</taxon>
        <taxon>Rhizobiaceae</taxon>
        <taxon>Sinorhizobium/Ensifer group</taxon>
        <taxon>Sinorhizobium</taxon>
    </lineage>
</organism>
<dbReference type="GO" id="GO:0004573">
    <property type="term" value="F:Glc3Man9GlcNAc2 oligosaccharide glucosidase activity"/>
    <property type="evidence" value="ECO:0007669"/>
    <property type="project" value="InterPro"/>
</dbReference>
<dbReference type="Pfam" id="PF22422">
    <property type="entry name" value="MGH1-like_GH"/>
    <property type="match status" value="1"/>
</dbReference>
<dbReference type="EMBL" id="WITC01000061">
    <property type="protein sequence ID" value="MQX16459.1"/>
    <property type="molecule type" value="Genomic_DNA"/>
</dbReference>
<proteinExistence type="inferred from homology"/>
<keyword evidence="2 5" id="KW-0378">Hydrolase</keyword>
<dbReference type="GO" id="GO:0006487">
    <property type="term" value="P:protein N-linked glycosylation"/>
    <property type="evidence" value="ECO:0007669"/>
    <property type="project" value="TreeGrafter"/>
</dbReference>
<name>A0A6N7LGV5_SINTE</name>
<evidence type="ECO:0000313" key="5">
    <source>
        <dbReference type="EMBL" id="MQX16459.1"/>
    </source>
</evidence>
<keyword evidence="6" id="KW-1185">Reference proteome</keyword>
<evidence type="ECO:0000259" key="4">
    <source>
        <dbReference type="Pfam" id="PF22422"/>
    </source>
</evidence>
<dbReference type="PANTHER" id="PTHR10412:SF11">
    <property type="entry name" value="MANNOSYL-OLIGOSACCHARIDE GLUCOSIDASE"/>
    <property type="match status" value="1"/>
</dbReference>
<comment type="caution">
    <text evidence="5">The sequence shown here is derived from an EMBL/GenBank/DDBJ whole genome shotgun (WGS) entry which is preliminary data.</text>
</comment>
<evidence type="ECO:0000313" key="6">
    <source>
        <dbReference type="Proteomes" id="UP000439983"/>
    </source>
</evidence>
<dbReference type="AlphaFoldDB" id="A0A6N7LGV5"/>
<dbReference type="Gene3D" id="1.50.10.10">
    <property type="match status" value="1"/>
</dbReference>
<sequence>MLFDIEHIPFSRRGRFLTLSMMRVPGREGNRALYLRHVSGGDERASLGRLCRVEFLDLAGEIAEARFDLSPDQLVARIGEGCVRFVIGEGERLHLKGARAGVRFHLEGSRYDYVYRTPAGEDCLVAAAENVKFIPRAVSGGLAICGEWQRDHSSEVSFTFSGDGGFEGNVDFFRALPPAETPGSFDEAHAGATAEFVAWHRSVPAGVPGGEEAHRLAAYLLWTNGVPVGGALTCPAIYMSKNHMINIWSWDNAFSALGVAAFDENLAFDQFAAIFDHQHPSGLLPDYVNDRDVLFAFTKPPVHGWAVSCIAATQPNFLTPERKAYLSNAIGRQVAYWLTYARAAQHELPGYFHGNDSGWDNASFFAEGGPVLSPDLPVFLILACEALATLLEGNPSRAAIWSETADRLQALLIEKLWTGETFGARLAREPGRVLGGESLIQFMPLLLGKRLPAAIRDKLVARLRKGGFITEWGPATESPQSRFYEDDGYWRGPIWAPTTYLLWDGLRRQGEGALAREIAQKFCALANKSGMAENFDARSGRGLRDRAFAWTSAVYLLLAQSLHDENRIKS</sequence>
<evidence type="ECO:0000256" key="3">
    <source>
        <dbReference type="ARBA" id="ARBA00023295"/>
    </source>
</evidence>
<dbReference type="OrthoDB" id="9781878at2"/>
<evidence type="ECO:0000256" key="2">
    <source>
        <dbReference type="ARBA" id="ARBA00022801"/>
    </source>
</evidence>
<reference evidence="5 6" key="1">
    <citation type="journal article" date="2013" name="Genome Biol.">
        <title>Comparative genomics of the core and accessory genomes of 48 Sinorhizobium strains comprising five genospecies.</title>
        <authorList>
            <person name="Sugawara M."/>
            <person name="Epstein B."/>
            <person name="Badgley B.D."/>
            <person name="Unno T."/>
            <person name="Xu L."/>
            <person name="Reese J."/>
            <person name="Gyaneshwar P."/>
            <person name="Denny R."/>
            <person name="Mudge J."/>
            <person name="Bharti A.K."/>
            <person name="Farmer A.D."/>
            <person name="May G.D."/>
            <person name="Woodward J.E."/>
            <person name="Medigue C."/>
            <person name="Vallenet D."/>
            <person name="Lajus A."/>
            <person name="Rouy Z."/>
            <person name="Martinez-Vaz B."/>
            <person name="Tiffin P."/>
            <person name="Young N.D."/>
            <person name="Sadowsky M.J."/>
        </authorList>
    </citation>
    <scope>NUCLEOTIDE SEQUENCE [LARGE SCALE GENOMIC DNA]</scope>
    <source>
        <strain evidence="5 6">USDA4894</strain>
    </source>
</reference>
<dbReference type="RefSeq" id="WP_153440378.1">
    <property type="nucleotide sequence ID" value="NZ_JACIGA010000002.1"/>
</dbReference>